<name>A0ABP9VCQ2_9DEIO</name>
<feature type="region of interest" description="Disordered" evidence="1">
    <location>
        <begin position="67"/>
        <end position="88"/>
    </location>
</feature>
<keyword evidence="3" id="KW-1185">Reference proteome</keyword>
<dbReference type="Proteomes" id="UP001458946">
    <property type="component" value="Unassembled WGS sequence"/>
</dbReference>
<accession>A0ABP9VCQ2</accession>
<reference evidence="2 3" key="1">
    <citation type="submission" date="2024-02" db="EMBL/GenBank/DDBJ databases">
        <title>Deinococcus xinjiangensis NBRC 107630.</title>
        <authorList>
            <person name="Ichikawa N."/>
            <person name="Katano-Makiyama Y."/>
            <person name="Hidaka K."/>
        </authorList>
    </citation>
    <scope>NUCLEOTIDE SEQUENCE [LARGE SCALE GENOMIC DNA]</scope>
    <source>
        <strain evidence="2 3">NBRC 107630</strain>
    </source>
</reference>
<evidence type="ECO:0000313" key="3">
    <source>
        <dbReference type="Proteomes" id="UP001458946"/>
    </source>
</evidence>
<dbReference type="RefSeq" id="WP_353542992.1">
    <property type="nucleotide sequence ID" value="NZ_BAABRN010000035.1"/>
</dbReference>
<protein>
    <submittedName>
        <fullName evidence="2">Uncharacterized protein</fullName>
    </submittedName>
</protein>
<gene>
    <name evidence="2" type="ORF">Dxin01_02768</name>
</gene>
<evidence type="ECO:0000256" key="1">
    <source>
        <dbReference type="SAM" id="MobiDB-lite"/>
    </source>
</evidence>
<evidence type="ECO:0000313" key="2">
    <source>
        <dbReference type="EMBL" id="GAA5503019.1"/>
    </source>
</evidence>
<comment type="caution">
    <text evidence="2">The sequence shown here is derived from an EMBL/GenBank/DDBJ whole genome shotgun (WGS) entry which is preliminary data.</text>
</comment>
<organism evidence="2 3">
    <name type="scientific">Deinococcus xinjiangensis</name>
    <dbReference type="NCBI Taxonomy" id="457454"/>
    <lineage>
        <taxon>Bacteria</taxon>
        <taxon>Thermotogati</taxon>
        <taxon>Deinococcota</taxon>
        <taxon>Deinococci</taxon>
        <taxon>Deinococcales</taxon>
        <taxon>Deinococcaceae</taxon>
        <taxon>Deinococcus</taxon>
    </lineage>
</organism>
<sequence length="88" mass="9883">MLLAFGRRGASRPLLLLYDAAVESTHVAAPAYSVLYPVTARSEMLVEMVQHKNRTWGAKRGGLRVSLPKQSQGHHLHDSITLKRRHLK</sequence>
<dbReference type="EMBL" id="BAABRN010000035">
    <property type="protein sequence ID" value="GAA5503019.1"/>
    <property type="molecule type" value="Genomic_DNA"/>
</dbReference>
<proteinExistence type="predicted"/>